<proteinExistence type="predicted"/>
<sequence>MEIIELNTGMLASGIVLALTFVGIF</sequence>
<reference evidence="2" key="1">
    <citation type="submission" date="2018-05" db="EMBL/GenBank/DDBJ databases">
        <authorList>
            <person name="Lanie J.A."/>
            <person name="Ng W.-L."/>
            <person name="Kazmierczak K.M."/>
            <person name="Andrzejewski T.M."/>
            <person name="Davidsen T.M."/>
            <person name="Wayne K.J."/>
            <person name="Tettelin H."/>
            <person name="Glass J.I."/>
            <person name="Rusch D."/>
            <person name="Podicherti R."/>
            <person name="Tsui H.-C.T."/>
            <person name="Winkler M.E."/>
        </authorList>
    </citation>
    <scope>NUCLEOTIDE SEQUENCE</scope>
</reference>
<feature type="non-terminal residue" evidence="2">
    <location>
        <position position="25"/>
    </location>
</feature>
<feature type="transmembrane region" description="Helical" evidence="1">
    <location>
        <begin position="6"/>
        <end position="24"/>
    </location>
</feature>
<accession>A0A382AIU9</accession>
<dbReference type="AlphaFoldDB" id="A0A382AIU9"/>
<keyword evidence="1" id="KW-1133">Transmembrane helix</keyword>
<keyword evidence="1" id="KW-0472">Membrane</keyword>
<dbReference type="EMBL" id="UINC01025405">
    <property type="protein sequence ID" value="SVB00927.1"/>
    <property type="molecule type" value="Genomic_DNA"/>
</dbReference>
<protein>
    <submittedName>
        <fullName evidence="2">Uncharacterized protein</fullName>
    </submittedName>
</protein>
<organism evidence="2">
    <name type="scientific">marine metagenome</name>
    <dbReference type="NCBI Taxonomy" id="408172"/>
    <lineage>
        <taxon>unclassified sequences</taxon>
        <taxon>metagenomes</taxon>
        <taxon>ecological metagenomes</taxon>
    </lineage>
</organism>
<keyword evidence="1" id="KW-0812">Transmembrane</keyword>
<evidence type="ECO:0000256" key="1">
    <source>
        <dbReference type="SAM" id="Phobius"/>
    </source>
</evidence>
<evidence type="ECO:0000313" key="2">
    <source>
        <dbReference type="EMBL" id="SVB00927.1"/>
    </source>
</evidence>
<gene>
    <name evidence="2" type="ORF">METZ01_LOCUS153781</name>
</gene>
<name>A0A382AIU9_9ZZZZ</name>